<dbReference type="SUPFAM" id="SSF53901">
    <property type="entry name" value="Thiolase-like"/>
    <property type="match status" value="1"/>
</dbReference>
<dbReference type="InterPro" id="IPR013751">
    <property type="entry name" value="ACP_syn_III_N"/>
</dbReference>
<organism evidence="5 6">
    <name type="scientific">Thiopseudomonas denitrificans</name>
    <dbReference type="NCBI Taxonomy" id="1501432"/>
    <lineage>
        <taxon>Bacteria</taxon>
        <taxon>Pseudomonadati</taxon>
        <taxon>Pseudomonadota</taxon>
        <taxon>Gammaproteobacteria</taxon>
        <taxon>Pseudomonadales</taxon>
        <taxon>Pseudomonadaceae</taxon>
        <taxon>Thiopseudomonas</taxon>
    </lineage>
</organism>
<dbReference type="CDD" id="cd00830">
    <property type="entry name" value="KAS_III"/>
    <property type="match status" value="1"/>
</dbReference>
<dbReference type="Gene3D" id="3.40.47.10">
    <property type="match status" value="1"/>
</dbReference>
<evidence type="ECO:0000313" key="5">
    <source>
        <dbReference type="EMBL" id="TDQ36818.1"/>
    </source>
</evidence>
<dbReference type="OrthoDB" id="9815506at2"/>
<keyword evidence="1" id="KW-0808">Transferase</keyword>
<evidence type="ECO:0000256" key="1">
    <source>
        <dbReference type="ARBA" id="ARBA00022679"/>
    </source>
</evidence>
<feature type="domain" description="Beta-ketoacyl-[acyl-carrier-protein] synthase III N-terminal" evidence="4">
    <location>
        <begin position="108"/>
        <end position="186"/>
    </location>
</feature>
<evidence type="ECO:0000259" key="3">
    <source>
        <dbReference type="Pfam" id="PF08541"/>
    </source>
</evidence>
<name>A0A4R6TT48_9GAMM</name>
<dbReference type="RefSeq" id="WP_101497622.1">
    <property type="nucleotide sequence ID" value="NZ_LNJZ01000009.1"/>
</dbReference>
<keyword evidence="6" id="KW-1185">Reference proteome</keyword>
<dbReference type="GO" id="GO:0006633">
    <property type="term" value="P:fatty acid biosynthetic process"/>
    <property type="evidence" value="ECO:0007669"/>
    <property type="project" value="InterPro"/>
</dbReference>
<reference evidence="5 6" key="1">
    <citation type="submission" date="2019-03" db="EMBL/GenBank/DDBJ databases">
        <title>Genomic Encyclopedia of Type Strains, Phase IV (KMG-IV): sequencing the most valuable type-strain genomes for metagenomic binning, comparative biology and taxonomic classification.</title>
        <authorList>
            <person name="Goeker M."/>
        </authorList>
    </citation>
    <scope>NUCLEOTIDE SEQUENCE [LARGE SCALE GENOMIC DNA]</scope>
    <source>
        <strain evidence="5 6">DSM 28679</strain>
    </source>
</reference>
<keyword evidence="2" id="KW-0012">Acyltransferase</keyword>
<accession>A0A4R6TT48</accession>
<feature type="domain" description="Beta-ketoacyl-[acyl-carrier-protein] synthase III C-terminal" evidence="3">
    <location>
        <begin position="222"/>
        <end position="308"/>
    </location>
</feature>
<dbReference type="InterPro" id="IPR013747">
    <property type="entry name" value="ACP_syn_III_C"/>
</dbReference>
<dbReference type="PANTHER" id="PTHR34069">
    <property type="entry name" value="3-OXOACYL-[ACYL-CARRIER-PROTEIN] SYNTHASE 3"/>
    <property type="match status" value="1"/>
</dbReference>
<evidence type="ECO:0000313" key="6">
    <source>
        <dbReference type="Proteomes" id="UP000294575"/>
    </source>
</evidence>
<evidence type="ECO:0000256" key="2">
    <source>
        <dbReference type="ARBA" id="ARBA00023315"/>
    </source>
</evidence>
<dbReference type="GO" id="GO:0004315">
    <property type="term" value="F:3-oxoacyl-[acyl-carrier-protein] synthase activity"/>
    <property type="evidence" value="ECO:0007669"/>
    <property type="project" value="InterPro"/>
</dbReference>
<dbReference type="Pfam" id="PF08541">
    <property type="entry name" value="ACP_syn_III_C"/>
    <property type="match status" value="1"/>
</dbReference>
<proteinExistence type="predicted"/>
<evidence type="ECO:0000259" key="4">
    <source>
        <dbReference type="Pfam" id="PF08545"/>
    </source>
</evidence>
<dbReference type="GO" id="GO:0044550">
    <property type="term" value="P:secondary metabolite biosynthetic process"/>
    <property type="evidence" value="ECO:0007669"/>
    <property type="project" value="TreeGrafter"/>
</dbReference>
<sequence>MIGIRSIASYIPEGRIDNIAQAQKFGRDEDFVNAKLGTTTLSVKADHEETSDLAVKAVERLLDNNAQLKREDIQALIVVTQNGDAEQLPHTSAIVQHKLGLPTTAACFDVSLGCSGYVYGLYVAKGFMQATGLKNAVLVTADPYSKIMDREDRMTTLLFGDAATATWMTSDQPQWLLGASAFGGDGGGAEYLVVRDGHFHMNGRQVFNFASLKIIPHMQEVLDEAGLTFDDVQAICLHQGSGAIVDAIAKRLGDEHGNKVIRDMFGAGNTVSSSIPMLLEHYASNPEWKNVLISGFGVGLSWGSALLQRKA</sequence>
<protein>
    <submittedName>
        <fullName evidence="5">3-oxoacyl-[acyl-carrier-protein] synthase-3</fullName>
    </submittedName>
</protein>
<dbReference type="EMBL" id="SNYK01000010">
    <property type="protein sequence ID" value="TDQ36818.1"/>
    <property type="molecule type" value="Genomic_DNA"/>
</dbReference>
<dbReference type="Proteomes" id="UP000294575">
    <property type="component" value="Unassembled WGS sequence"/>
</dbReference>
<gene>
    <name evidence="5" type="ORF">DFQ45_11031</name>
</gene>
<dbReference type="AlphaFoldDB" id="A0A4R6TT48"/>
<dbReference type="PANTHER" id="PTHR34069:SF2">
    <property type="entry name" value="BETA-KETOACYL-[ACYL-CARRIER-PROTEIN] SYNTHASE III"/>
    <property type="match status" value="1"/>
</dbReference>
<dbReference type="InterPro" id="IPR016039">
    <property type="entry name" value="Thiolase-like"/>
</dbReference>
<comment type="caution">
    <text evidence="5">The sequence shown here is derived from an EMBL/GenBank/DDBJ whole genome shotgun (WGS) entry which is preliminary data.</text>
</comment>
<dbReference type="Pfam" id="PF08545">
    <property type="entry name" value="ACP_syn_III"/>
    <property type="match status" value="1"/>
</dbReference>